<dbReference type="Proteomes" id="UP001642409">
    <property type="component" value="Unassembled WGS sequence"/>
</dbReference>
<evidence type="ECO:0000313" key="2">
    <source>
        <dbReference type="Proteomes" id="UP001642409"/>
    </source>
</evidence>
<comment type="caution">
    <text evidence="1">The sequence shown here is derived from an EMBL/GenBank/DDBJ whole genome shotgun (WGS) entry which is preliminary data.</text>
</comment>
<reference evidence="1 2" key="1">
    <citation type="submission" date="2024-07" db="EMBL/GenBank/DDBJ databases">
        <authorList>
            <person name="Akdeniz Z."/>
        </authorList>
    </citation>
    <scope>NUCLEOTIDE SEQUENCE [LARGE SCALE GENOMIC DNA]</scope>
</reference>
<evidence type="ECO:0000313" key="1">
    <source>
        <dbReference type="EMBL" id="CAL5971535.1"/>
    </source>
</evidence>
<protein>
    <submittedName>
        <fullName evidence="1">Uncharacterized protein</fullName>
    </submittedName>
</protein>
<keyword evidence="2" id="KW-1185">Reference proteome</keyword>
<sequence>MMLHTGVGSQIIQIVHIFHFYFYGQLIHISTIAIRYQSNSSRNLQILNLLTESQISIFLYYRSILFTTPRLELQHKIITTEPKEIFDAFGEIPCRKNIWLLVSDYYGCIPQEAHDYYHNVWSKQFCEALARFKPELDALAAERFEPDRDPKETGREVIAAFVERHPDKHFHRLSVSQYVHKQLKAIQKEKSLESGQSSDTSEKQKDNVVSDLIALLSRKM</sequence>
<organism evidence="1 2">
    <name type="scientific">Hexamita inflata</name>
    <dbReference type="NCBI Taxonomy" id="28002"/>
    <lineage>
        <taxon>Eukaryota</taxon>
        <taxon>Metamonada</taxon>
        <taxon>Diplomonadida</taxon>
        <taxon>Hexamitidae</taxon>
        <taxon>Hexamitinae</taxon>
        <taxon>Hexamita</taxon>
    </lineage>
</organism>
<dbReference type="EMBL" id="CAXDID020000002">
    <property type="protein sequence ID" value="CAL5971535.1"/>
    <property type="molecule type" value="Genomic_DNA"/>
</dbReference>
<accession>A0ABP1GHD9</accession>
<gene>
    <name evidence="1" type="ORF">HINF_LOCUS1475</name>
</gene>
<name>A0ABP1GHD9_9EUKA</name>
<proteinExistence type="predicted"/>